<evidence type="ECO:0000313" key="2">
    <source>
        <dbReference type="EMBL" id="KAH7972020.1"/>
    </source>
</evidence>
<comment type="caution">
    <text evidence="2">The sequence shown here is derived from an EMBL/GenBank/DDBJ whole genome shotgun (WGS) entry which is preliminary data.</text>
</comment>
<evidence type="ECO:0000256" key="1">
    <source>
        <dbReference type="SAM" id="MobiDB-lite"/>
    </source>
</evidence>
<dbReference type="Proteomes" id="UP000821837">
    <property type="component" value="Chromosome 11"/>
</dbReference>
<reference evidence="2" key="2">
    <citation type="submission" date="2021-09" db="EMBL/GenBank/DDBJ databases">
        <authorList>
            <person name="Jia N."/>
            <person name="Wang J."/>
            <person name="Shi W."/>
            <person name="Du L."/>
            <person name="Sun Y."/>
            <person name="Zhan W."/>
            <person name="Jiang J."/>
            <person name="Wang Q."/>
            <person name="Zhang B."/>
            <person name="Ji P."/>
            <person name="Sakyi L.B."/>
            <person name="Cui X."/>
            <person name="Yuan T."/>
            <person name="Jiang B."/>
            <person name="Yang W."/>
            <person name="Lam T.T.-Y."/>
            <person name="Chang Q."/>
            <person name="Ding S."/>
            <person name="Wang X."/>
            <person name="Zhu J."/>
            <person name="Ruan X."/>
            <person name="Zhao L."/>
            <person name="Wei J."/>
            <person name="Que T."/>
            <person name="Du C."/>
            <person name="Cheng J."/>
            <person name="Dai P."/>
            <person name="Han X."/>
            <person name="Huang E."/>
            <person name="Gao Y."/>
            <person name="Liu J."/>
            <person name="Shao H."/>
            <person name="Ye R."/>
            <person name="Li L."/>
            <person name="Wei W."/>
            <person name="Wang X."/>
            <person name="Wang C."/>
            <person name="Huo Q."/>
            <person name="Li W."/>
            <person name="Guo W."/>
            <person name="Chen H."/>
            <person name="Chen S."/>
            <person name="Zhou L."/>
            <person name="Zhou L."/>
            <person name="Ni X."/>
            <person name="Tian J."/>
            <person name="Zhou Y."/>
            <person name="Sheng Y."/>
            <person name="Liu T."/>
            <person name="Pan Y."/>
            <person name="Xia L."/>
            <person name="Li J."/>
            <person name="Zhao F."/>
            <person name="Cao W."/>
        </authorList>
    </citation>
    <scope>NUCLEOTIDE SEQUENCE</scope>
    <source>
        <strain evidence="2">Rsan-2018</strain>
        <tissue evidence="2">Larvae</tissue>
    </source>
</reference>
<protein>
    <submittedName>
        <fullName evidence="2">Uncharacterized protein</fullName>
    </submittedName>
</protein>
<accession>A0A9D4Q9Y4</accession>
<keyword evidence="3" id="KW-1185">Reference proteome</keyword>
<name>A0A9D4Q9Y4_RHISA</name>
<dbReference type="EMBL" id="JABSTV010001247">
    <property type="protein sequence ID" value="KAH7972020.1"/>
    <property type="molecule type" value="Genomic_DNA"/>
</dbReference>
<feature type="compositionally biased region" description="Basic residues" evidence="1">
    <location>
        <begin position="112"/>
        <end position="126"/>
    </location>
</feature>
<proteinExistence type="predicted"/>
<feature type="region of interest" description="Disordered" evidence="1">
    <location>
        <begin position="101"/>
        <end position="126"/>
    </location>
</feature>
<sequence>MQTLALDLAASPNTAPHPTNFLQRLAAQGHMALTACPASTQESLSQLAANIMGVGFPSVATLRHAQDPSPNSTASGASYARLLAANEELSGKAEQLTAQVATFHTNQPRPLSRTRRPSPNHSGRRS</sequence>
<gene>
    <name evidence="2" type="ORF">HPB52_005405</name>
</gene>
<evidence type="ECO:0000313" key="3">
    <source>
        <dbReference type="Proteomes" id="UP000821837"/>
    </source>
</evidence>
<dbReference type="AlphaFoldDB" id="A0A9D4Q9Y4"/>
<organism evidence="2 3">
    <name type="scientific">Rhipicephalus sanguineus</name>
    <name type="common">Brown dog tick</name>
    <name type="synonym">Ixodes sanguineus</name>
    <dbReference type="NCBI Taxonomy" id="34632"/>
    <lineage>
        <taxon>Eukaryota</taxon>
        <taxon>Metazoa</taxon>
        <taxon>Ecdysozoa</taxon>
        <taxon>Arthropoda</taxon>
        <taxon>Chelicerata</taxon>
        <taxon>Arachnida</taxon>
        <taxon>Acari</taxon>
        <taxon>Parasitiformes</taxon>
        <taxon>Ixodida</taxon>
        <taxon>Ixodoidea</taxon>
        <taxon>Ixodidae</taxon>
        <taxon>Rhipicephalinae</taxon>
        <taxon>Rhipicephalus</taxon>
        <taxon>Rhipicephalus</taxon>
    </lineage>
</organism>
<reference evidence="2" key="1">
    <citation type="journal article" date="2020" name="Cell">
        <title>Large-Scale Comparative Analyses of Tick Genomes Elucidate Their Genetic Diversity and Vector Capacities.</title>
        <authorList>
            <consortium name="Tick Genome and Microbiome Consortium (TIGMIC)"/>
            <person name="Jia N."/>
            <person name="Wang J."/>
            <person name="Shi W."/>
            <person name="Du L."/>
            <person name="Sun Y."/>
            <person name="Zhan W."/>
            <person name="Jiang J.F."/>
            <person name="Wang Q."/>
            <person name="Zhang B."/>
            <person name="Ji P."/>
            <person name="Bell-Sakyi L."/>
            <person name="Cui X.M."/>
            <person name="Yuan T.T."/>
            <person name="Jiang B.G."/>
            <person name="Yang W.F."/>
            <person name="Lam T.T."/>
            <person name="Chang Q.C."/>
            <person name="Ding S.J."/>
            <person name="Wang X.J."/>
            <person name="Zhu J.G."/>
            <person name="Ruan X.D."/>
            <person name="Zhao L."/>
            <person name="Wei J.T."/>
            <person name="Ye R.Z."/>
            <person name="Que T.C."/>
            <person name="Du C.H."/>
            <person name="Zhou Y.H."/>
            <person name="Cheng J.X."/>
            <person name="Dai P.F."/>
            <person name="Guo W.B."/>
            <person name="Han X.H."/>
            <person name="Huang E.J."/>
            <person name="Li L.F."/>
            <person name="Wei W."/>
            <person name="Gao Y.C."/>
            <person name="Liu J.Z."/>
            <person name="Shao H.Z."/>
            <person name="Wang X."/>
            <person name="Wang C.C."/>
            <person name="Yang T.C."/>
            <person name="Huo Q.B."/>
            <person name="Li W."/>
            <person name="Chen H.Y."/>
            <person name="Chen S.E."/>
            <person name="Zhou L.G."/>
            <person name="Ni X.B."/>
            <person name="Tian J.H."/>
            <person name="Sheng Y."/>
            <person name="Liu T."/>
            <person name="Pan Y.S."/>
            <person name="Xia L.Y."/>
            <person name="Li J."/>
            <person name="Zhao F."/>
            <person name="Cao W.C."/>
        </authorList>
    </citation>
    <scope>NUCLEOTIDE SEQUENCE</scope>
    <source>
        <strain evidence="2">Rsan-2018</strain>
    </source>
</reference>